<dbReference type="Pfam" id="PF07244">
    <property type="entry name" value="POTRA"/>
    <property type="match status" value="1"/>
</dbReference>
<dbReference type="PANTHER" id="PTHR12815:SF42">
    <property type="entry name" value="BACTERIAL SURFACE ANTIGEN (D15) DOMAIN-CONTAINING PROTEIN"/>
    <property type="match status" value="1"/>
</dbReference>
<dbReference type="Gene3D" id="2.40.160.50">
    <property type="entry name" value="membrane protein fhac: a member of the omp85/tpsb transporter family"/>
    <property type="match status" value="1"/>
</dbReference>
<evidence type="ECO:0000256" key="2">
    <source>
        <dbReference type="ARBA" id="ARBA00022452"/>
    </source>
</evidence>
<keyword evidence="2" id="KW-1134">Transmembrane beta strand</keyword>
<evidence type="ECO:0000313" key="8">
    <source>
        <dbReference type="Proteomes" id="UP000552700"/>
    </source>
</evidence>
<dbReference type="Proteomes" id="UP000552700">
    <property type="component" value="Unassembled WGS sequence"/>
</dbReference>
<dbReference type="RefSeq" id="WP_246351754.1">
    <property type="nucleotide sequence ID" value="NZ_JACIJP010000001.1"/>
</dbReference>
<name>A0A841IWV2_9SPHN</name>
<keyword evidence="2" id="KW-0812">Transmembrane</keyword>
<dbReference type="GO" id="GO:0019867">
    <property type="term" value="C:outer membrane"/>
    <property type="evidence" value="ECO:0007669"/>
    <property type="project" value="InterPro"/>
</dbReference>
<comment type="subcellular location">
    <subcellularLocation>
        <location evidence="1">Membrane</location>
    </subcellularLocation>
</comment>
<feature type="domain" description="Bacterial surface antigen (D15)" evidence="5">
    <location>
        <begin position="416"/>
        <end position="706"/>
    </location>
</feature>
<feature type="region of interest" description="Disordered" evidence="4">
    <location>
        <begin position="79"/>
        <end position="101"/>
    </location>
</feature>
<accession>A0A841IWV2</accession>
<evidence type="ECO:0000259" key="5">
    <source>
        <dbReference type="Pfam" id="PF01103"/>
    </source>
</evidence>
<dbReference type="PANTHER" id="PTHR12815">
    <property type="entry name" value="SORTING AND ASSEMBLY MACHINERY SAMM50 PROTEIN FAMILY MEMBER"/>
    <property type="match status" value="1"/>
</dbReference>
<evidence type="ECO:0000256" key="3">
    <source>
        <dbReference type="ARBA" id="ARBA00023136"/>
    </source>
</evidence>
<feature type="region of interest" description="Disordered" evidence="4">
    <location>
        <begin position="1"/>
        <end position="52"/>
    </location>
</feature>
<dbReference type="InterPro" id="IPR039910">
    <property type="entry name" value="D15-like"/>
</dbReference>
<sequence>MSGSAVVCAQQPAQLPPDVGTTAGGSGVATSDPVPVAQEPVPETAMDPMPDIGIAWPDADGGVDTNLFASPAPVLEDAQSVGAEASGAEAVAGGNAAPGPTPPAPDGVILVDPSQSEERVTEYADDGSARRYEVIINGVDDIADDQFRTRFADLSVLNEFRGKAANLAQINRRMKQDAEVLDRLLRAKGYYDARIRPAVMPPDDGSKGRLRVTFDAVPGGLYTLSHVNVNGLDAAGIRAPVLRTAFPVNVGDPIDADRILDAQRELALALSETGFPFSKVDEPVVQIDHETQKGDLDIVVSPGAFRTFGAIIVEPGPKRIFSARHAQDIARFNTGDSYAASSVEDLRAAIVATGLVSSVTLTPRDAGDNEHVDIVINMTRAPMRTIAGEIGYGTGEGYRAEVSWQHRNFFPPEGAITLRGLIGTKEQLAGVAYRRNNFKARDRVLTAAFTARHQRLDAYSARTISLTAGLERQTNILFQKKWTWSVGTELLGSKERNVVGRQTSRTERTYFIAALPTGLTYDGSNDLLDPTEGFRLGGKLSPELSLQGGAFGYVRAQVDASGYMPVADKVVVAGRVRLGTILGSDAERIAPSRRFYAGGGASVRGYAYQSIGPRDANNDPRGGKSLAEFSLEARVRLGVFGLVPFIDAGNISTDPLPSLSDMRYGAGIGLRYYSNFGPIRIDVGTPLNRQKGDGRIAVYVSLGQAF</sequence>
<protein>
    <submittedName>
        <fullName evidence="7">Translocation and assembly module TamA</fullName>
    </submittedName>
</protein>
<dbReference type="Gene3D" id="3.10.20.310">
    <property type="entry name" value="membrane protein fhac"/>
    <property type="match status" value="2"/>
</dbReference>
<keyword evidence="8" id="KW-1185">Reference proteome</keyword>
<feature type="domain" description="POTRA" evidence="6">
    <location>
        <begin position="222"/>
        <end position="303"/>
    </location>
</feature>
<evidence type="ECO:0000313" key="7">
    <source>
        <dbReference type="EMBL" id="MBB6123117.1"/>
    </source>
</evidence>
<dbReference type="InterPro" id="IPR010827">
    <property type="entry name" value="BamA/TamA_POTRA"/>
</dbReference>
<proteinExistence type="predicted"/>
<evidence type="ECO:0000256" key="4">
    <source>
        <dbReference type="SAM" id="MobiDB-lite"/>
    </source>
</evidence>
<dbReference type="AlphaFoldDB" id="A0A841IWV2"/>
<dbReference type="Pfam" id="PF01103">
    <property type="entry name" value="Omp85"/>
    <property type="match status" value="1"/>
</dbReference>
<keyword evidence="3" id="KW-0472">Membrane</keyword>
<gene>
    <name evidence="7" type="ORF">FHS92_000824</name>
</gene>
<reference evidence="7 8" key="1">
    <citation type="submission" date="2020-08" db="EMBL/GenBank/DDBJ databases">
        <title>Genomic Encyclopedia of Type Strains, Phase IV (KMG-IV): sequencing the most valuable type-strain genomes for metagenomic binning, comparative biology and taxonomic classification.</title>
        <authorList>
            <person name="Goeker M."/>
        </authorList>
    </citation>
    <scope>NUCLEOTIDE SEQUENCE [LARGE SCALE GENOMIC DNA]</scope>
    <source>
        <strain evidence="7 8">DSM 102255</strain>
    </source>
</reference>
<organism evidence="7 8">
    <name type="scientific">Sphingobium subterraneum</name>
    <dbReference type="NCBI Taxonomy" id="627688"/>
    <lineage>
        <taxon>Bacteria</taxon>
        <taxon>Pseudomonadati</taxon>
        <taxon>Pseudomonadota</taxon>
        <taxon>Alphaproteobacteria</taxon>
        <taxon>Sphingomonadales</taxon>
        <taxon>Sphingomonadaceae</taxon>
        <taxon>Sphingobium</taxon>
    </lineage>
</organism>
<dbReference type="EMBL" id="JACIJP010000001">
    <property type="protein sequence ID" value="MBB6123117.1"/>
    <property type="molecule type" value="Genomic_DNA"/>
</dbReference>
<comment type="caution">
    <text evidence="7">The sequence shown here is derived from an EMBL/GenBank/DDBJ whole genome shotgun (WGS) entry which is preliminary data.</text>
</comment>
<feature type="compositionally biased region" description="Low complexity" evidence="4">
    <location>
        <begin position="79"/>
        <end position="98"/>
    </location>
</feature>
<dbReference type="InterPro" id="IPR000184">
    <property type="entry name" value="Bac_surfAg_D15"/>
</dbReference>
<evidence type="ECO:0000259" key="6">
    <source>
        <dbReference type="Pfam" id="PF07244"/>
    </source>
</evidence>
<evidence type="ECO:0000256" key="1">
    <source>
        <dbReference type="ARBA" id="ARBA00004370"/>
    </source>
</evidence>